<feature type="transmembrane region" description="Helical" evidence="1">
    <location>
        <begin position="136"/>
        <end position="153"/>
    </location>
</feature>
<dbReference type="AlphaFoldDB" id="A3TST8"/>
<feature type="transmembrane region" description="Helical" evidence="1">
    <location>
        <begin position="345"/>
        <end position="366"/>
    </location>
</feature>
<accession>A3TST8</accession>
<evidence type="ECO:0000313" key="3">
    <source>
        <dbReference type="Proteomes" id="UP000004318"/>
    </source>
</evidence>
<keyword evidence="1" id="KW-1133">Transmembrane helix</keyword>
<evidence type="ECO:0000313" key="2">
    <source>
        <dbReference type="EMBL" id="EAQ04715.1"/>
    </source>
</evidence>
<reference evidence="2 3" key="1">
    <citation type="journal article" date="2010" name="J. Bacteriol.">
        <title>Genome sequences of Oceanicola granulosus HTCC2516(T) and Oceanicola batsensis HTCC2597(TDelta).</title>
        <authorList>
            <person name="Thrash J.C."/>
            <person name="Cho J.C."/>
            <person name="Vergin K.L."/>
            <person name="Giovannoni S.J."/>
        </authorList>
    </citation>
    <scope>NUCLEOTIDE SEQUENCE [LARGE SCALE GENOMIC DNA]</scope>
    <source>
        <strain evidence="3">ATCC BAA-863 / DSM 15984 / KCTC 12145 / HTCC2597</strain>
    </source>
</reference>
<dbReference type="RefSeq" id="WP_009805332.1">
    <property type="nucleotide sequence ID" value="NZ_CH724131.1"/>
</dbReference>
<feature type="transmembrane region" description="Helical" evidence="1">
    <location>
        <begin position="312"/>
        <end position="333"/>
    </location>
</feature>
<evidence type="ECO:0000256" key="1">
    <source>
        <dbReference type="SAM" id="Phobius"/>
    </source>
</evidence>
<organism evidence="2 3">
    <name type="scientific">Pseudooceanicola batsensis (strain ATCC BAA-863 / DSM 15984 / KCTC 12145 / HTCC2597)</name>
    <name type="common">Oceanicola batsensis</name>
    <dbReference type="NCBI Taxonomy" id="252305"/>
    <lineage>
        <taxon>Bacteria</taxon>
        <taxon>Pseudomonadati</taxon>
        <taxon>Pseudomonadota</taxon>
        <taxon>Alphaproteobacteria</taxon>
        <taxon>Rhodobacterales</taxon>
        <taxon>Paracoccaceae</taxon>
        <taxon>Pseudooceanicola</taxon>
    </lineage>
</organism>
<gene>
    <name evidence="2" type="ORF">OB2597_05515</name>
</gene>
<feature type="transmembrane region" description="Helical" evidence="1">
    <location>
        <begin position="288"/>
        <end position="306"/>
    </location>
</feature>
<dbReference type="eggNOG" id="COG1807">
    <property type="taxonomic scope" value="Bacteria"/>
</dbReference>
<comment type="caution">
    <text evidence="2">The sequence shown here is derived from an EMBL/GenBank/DDBJ whole genome shotgun (WGS) entry which is preliminary data.</text>
</comment>
<dbReference type="Proteomes" id="UP000004318">
    <property type="component" value="Unassembled WGS sequence"/>
</dbReference>
<sequence length="520" mass="57190">MTQAIGPTGWTRAYLYAGLSVVLLGLYTIAEPFGRDQGIHATIAFAWGEGLTTYRDVYNIKPPLTTLMHHLSQAAFGTHMQAIRLWDLGFVLLAVLGLVRVMQRLGRSPAEAGFSGLGFALIYYALTYWEHAQTDGWAGMTVIPSLLCLLAGWDRSGWPRVLWMLAGGAVLAVGVGFKYTVAASGLLVFLPLVAGGAAVRFHLSDLLAYVLGGACVLGLIGVSLHLAGALVPFLEIQDYIRGYIAYGSQAPGILREVVAILTPSPVMAWITVLGLLPWLAALMRGESLFVYSLLVWGLTAFLSGHVQGKGFAYHFMPLIPVYAILWGLFLAALHGALVRRLVGPATARALIALGLAWVIVSTPIWGRSIKSLSLWLRQAPLTDYHAIHPMPPDFDIVDTEAFAARLAAHRAPEDGLFVWGYETMLYLLVGEPPRYRYPYAWPFVVDFHDGRYTGDLMTRLVSDPPRHIVVQHGDGTPWVTGRPESSAEYLEQFPVLDAFIQGGYTEIDRTERFRLLERRD</sequence>
<evidence type="ECO:0008006" key="4">
    <source>
        <dbReference type="Google" id="ProtNLM"/>
    </source>
</evidence>
<feature type="transmembrane region" description="Helical" evidence="1">
    <location>
        <begin position="13"/>
        <end position="30"/>
    </location>
</feature>
<proteinExistence type="predicted"/>
<dbReference type="OrthoDB" id="7800865at2"/>
<feature type="transmembrane region" description="Helical" evidence="1">
    <location>
        <begin position="206"/>
        <end position="233"/>
    </location>
</feature>
<dbReference type="HOGENOM" id="CLU_447520_0_0_5"/>
<feature type="transmembrane region" description="Helical" evidence="1">
    <location>
        <begin position="85"/>
        <end position="106"/>
    </location>
</feature>
<dbReference type="EMBL" id="AAMO01000001">
    <property type="protein sequence ID" value="EAQ04715.1"/>
    <property type="molecule type" value="Genomic_DNA"/>
</dbReference>
<feature type="transmembrane region" description="Helical" evidence="1">
    <location>
        <begin position="165"/>
        <end position="194"/>
    </location>
</feature>
<keyword evidence="1" id="KW-0472">Membrane</keyword>
<feature type="transmembrane region" description="Helical" evidence="1">
    <location>
        <begin position="253"/>
        <end position="276"/>
    </location>
</feature>
<name>A3TST8_PSEBH</name>
<keyword evidence="3" id="KW-1185">Reference proteome</keyword>
<feature type="transmembrane region" description="Helical" evidence="1">
    <location>
        <begin position="112"/>
        <end position="129"/>
    </location>
</feature>
<dbReference type="STRING" id="252305.OB2597_05515"/>
<protein>
    <recommendedName>
        <fullName evidence="4">Glycosyltransferase RgtA/B/C/D-like domain-containing protein</fullName>
    </recommendedName>
</protein>
<keyword evidence="1" id="KW-0812">Transmembrane</keyword>